<protein>
    <submittedName>
        <fullName evidence="1">Uncharacterized protein (Modular protein)</fullName>
    </submittedName>
</protein>
<evidence type="ECO:0000313" key="2">
    <source>
        <dbReference type="Proteomes" id="UP000191897"/>
    </source>
</evidence>
<dbReference type="AlphaFoldDB" id="A0A1S7P3N9"/>
<evidence type="ECO:0000313" key="1">
    <source>
        <dbReference type="EMBL" id="CUX15470.1"/>
    </source>
</evidence>
<reference evidence="1 2" key="1">
    <citation type="submission" date="2016-01" db="EMBL/GenBank/DDBJ databases">
        <authorList>
            <person name="Oliw E.H."/>
        </authorList>
    </citation>
    <scope>NUCLEOTIDE SEQUENCE [LARGE SCALE GENOMIC DNA]</scope>
    <source>
        <strain evidence="1 2">Kerr 14</strain>
    </source>
</reference>
<dbReference type="Proteomes" id="UP000191897">
    <property type="component" value="Unassembled WGS sequence"/>
</dbReference>
<dbReference type="Gene3D" id="3.10.620.30">
    <property type="match status" value="1"/>
</dbReference>
<sequence length="230" mass="23871">MKTDKIVAIGLKRLKTVVCHCGITDGERPLKETLPRNRNRDRHKPADRKTGYEMLKKIIAAAICGIAVASMSTHADAVGAAGFARGFAAVEKSAVTQIGISAPGGFDGCVLSAGQCVSTIAAPLTGERREELLRVNRDVNATMGALDDYFSGFAADVPATPSLSLGDCGDCAGIKRAALAGAGWSSSALRLAFSLNNDGSLEKVLIVTTDKGDIVLGNAVLSPAERETAL</sequence>
<gene>
    <name evidence="1" type="ORF">AGR4C_Cc160023</name>
</gene>
<proteinExistence type="predicted"/>
<dbReference type="EMBL" id="FBWC01000008">
    <property type="protein sequence ID" value="CUX15470.1"/>
    <property type="molecule type" value="Genomic_DNA"/>
</dbReference>
<dbReference type="InterPro" id="IPR010319">
    <property type="entry name" value="Transglutaminase-like_Cys_pept"/>
</dbReference>
<accession>A0A1S7P3N9</accession>
<organism evidence="1 2">
    <name type="scientific">Agrobacterium tumefaciens str. Kerr 14</name>
    <dbReference type="NCBI Taxonomy" id="1183424"/>
    <lineage>
        <taxon>Bacteria</taxon>
        <taxon>Pseudomonadati</taxon>
        <taxon>Pseudomonadota</taxon>
        <taxon>Alphaproteobacteria</taxon>
        <taxon>Hyphomicrobiales</taxon>
        <taxon>Rhizobiaceae</taxon>
        <taxon>Rhizobium/Agrobacterium group</taxon>
        <taxon>Agrobacterium</taxon>
        <taxon>Agrobacterium tumefaciens complex</taxon>
    </lineage>
</organism>
<name>A0A1S7P3N9_AGRTU</name>
<dbReference type="Pfam" id="PF06035">
    <property type="entry name" value="Peptidase_C93"/>
    <property type="match status" value="1"/>
</dbReference>